<organism evidence="1 2">
    <name type="scientific">Hymenobacter negativus</name>
    <dbReference type="NCBI Taxonomy" id="2795026"/>
    <lineage>
        <taxon>Bacteria</taxon>
        <taxon>Pseudomonadati</taxon>
        <taxon>Bacteroidota</taxon>
        <taxon>Cytophagia</taxon>
        <taxon>Cytophagales</taxon>
        <taxon>Hymenobacteraceae</taxon>
        <taxon>Hymenobacter</taxon>
    </lineage>
</organism>
<sequence>MSYDVALYRREVQEKHDQNPQESFFEDEANILPFTPEQHQRLHERLLAYGYKEVSRQPSHIEYLLDRGDDPPILAMLFSSTLHLTVSPASSEDVFDIGMTASEFTDDGDFAKYDSQLGDWERIED</sequence>
<evidence type="ECO:0000313" key="2">
    <source>
        <dbReference type="Proteomes" id="UP000664369"/>
    </source>
</evidence>
<dbReference type="EMBL" id="JAGETZ010000001">
    <property type="protein sequence ID" value="MBO2007651.1"/>
    <property type="molecule type" value="Genomic_DNA"/>
</dbReference>
<accession>A0ABS3Q8V6</accession>
<evidence type="ECO:0000313" key="1">
    <source>
        <dbReference type="EMBL" id="MBO2007651.1"/>
    </source>
</evidence>
<protein>
    <submittedName>
        <fullName evidence="1">Uncharacterized protein</fullName>
    </submittedName>
</protein>
<gene>
    <name evidence="1" type="ORF">J4E00_01215</name>
</gene>
<proteinExistence type="predicted"/>
<comment type="caution">
    <text evidence="1">The sequence shown here is derived from an EMBL/GenBank/DDBJ whole genome shotgun (WGS) entry which is preliminary data.</text>
</comment>
<reference evidence="1 2" key="1">
    <citation type="submission" date="2021-03" db="EMBL/GenBank/DDBJ databases">
        <authorList>
            <person name="Kim M.K."/>
        </authorList>
    </citation>
    <scope>NUCLEOTIDE SEQUENCE [LARGE SCALE GENOMIC DNA]</scope>
    <source>
        <strain evidence="1 2">BT442</strain>
    </source>
</reference>
<dbReference type="Proteomes" id="UP000664369">
    <property type="component" value="Unassembled WGS sequence"/>
</dbReference>
<dbReference type="RefSeq" id="WP_208173187.1">
    <property type="nucleotide sequence ID" value="NZ_JAGETZ010000001.1"/>
</dbReference>
<keyword evidence="2" id="KW-1185">Reference proteome</keyword>
<name>A0ABS3Q8V6_9BACT</name>